<evidence type="ECO:0000313" key="1">
    <source>
        <dbReference type="EMBL" id="RHA77441.1"/>
    </source>
</evidence>
<comment type="caution">
    <text evidence="1">The sequence shown here is derived from an EMBL/GenBank/DDBJ whole genome shotgun (WGS) entry which is preliminary data.</text>
</comment>
<dbReference type="GeneID" id="78405721"/>
<accession>A0A413T2P0</accession>
<organism evidence="1 2">
    <name type="scientific">Phocaeicola coprophilus</name>
    <dbReference type="NCBI Taxonomy" id="387090"/>
    <lineage>
        <taxon>Bacteria</taxon>
        <taxon>Pseudomonadati</taxon>
        <taxon>Bacteroidota</taxon>
        <taxon>Bacteroidia</taxon>
        <taxon>Bacteroidales</taxon>
        <taxon>Bacteroidaceae</taxon>
        <taxon>Phocaeicola</taxon>
    </lineage>
</organism>
<dbReference type="EMBL" id="QSFT01000006">
    <property type="protein sequence ID" value="RHA77441.1"/>
    <property type="molecule type" value="Genomic_DNA"/>
</dbReference>
<dbReference type="Pfam" id="PF14055">
    <property type="entry name" value="NVEALA"/>
    <property type="match status" value="1"/>
</dbReference>
<name>A0A413T2P0_9BACT</name>
<protein>
    <recommendedName>
        <fullName evidence="3">NVEALA protein</fullName>
    </recommendedName>
</protein>
<sequence length="78" mass="8826">MKFNKKVKVLLFVVCIFCYGGYICRESDTDKTSTVLVMKNIEALADNEDTTNHACYGYGDIDCFGIKAKLRIDIFSLD</sequence>
<evidence type="ECO:0008006" key="3">
    <source>
        <dbReference type="Google" id="ProtNLM"/>
    </source>
</evidence>
<dbReference type="InterPro" id="IPR025905">
    <property type="entry name" value="NVEALA"/>
</dbReference>
<proteinExistence type="predicted"/>
<dbReference type="AlphaFoldDB" id="A0A413T2P0"/>
<evidence type="ECO:0000313" key="2">
    <source>
        <dbReference type="Proteomes" id="UP000283855"/>
    </source>
</evidence>
<dbReference type="RefSeq" id="WP_008144991.1">
    <property type="nucleotide sequence ID" value="NZ_CABJGD010000006.1"/>
</dbReference>
<dbReference type="Proteomes" id="UP000283855">
    <property type="component" value="Unassembled WGS sequence"/>
</dbReference>
<reference evidence="1 2" key="1">
    <citation type="submission" date="2018-08" db="EMBL/GenBank/DDBJ databases">
        <title>A genome reference for cultivated species of the human gut microbiota.</title>
        <authorList>
            <person name="Zou Y."/>
            <person name="Xue W."/>
            <person name="Luo G."/>
        </authorList>
    </citation>
    <scope>NUCLEOTIDE SEQUENCE [LARGE SCALE GENOMIC DNA]</scope>
    <source>
        <strain evidence="1 2">AM42-38</strain>
    </source>
</reference>
<gene>
    <name evidence="1" type="ORF">DW921_04105</name>
</gene>